<dbReference type="AlphaFoldDB" id="A0A9P8QHU9"/>
<name>A0A9P8QHU9_9HYPO</name>
<keyword evidence="2" id="KW-1185">Reference proteome</keyword>
<dbReference type="EMBL" id="JAIWOZ010000007">
    <property type="protein sequence ID" value="KAH6603168.1"/>
    <property type="molecule type" value="Genomic_DNA"/>
</dbReference>
<accession>A0A9P8QHU9</accession>
<sequence length="83" mass="9070">METAVAGLHSPEISPTVCKSARGQATAIMRPQLPGHGPVGSIRTTTIKAPFSSRVQLGRMPPKHHSRRWRSHQAPGVYLYLCL</sequence>
<gene>
    <name evidence="1" type="ORF">Trco_007943</name>
</gene>
<reference evidence="1" key="1">
    <citation type="submission" date="2021-08" db="EMBL/GenBank/DDBJ databases">
        <title>Chromosome-Level Trichoderma cornu-damae using Hi-C Data.</title>
        <authorList>
            <person name="Kim C.S."/>
        </authorList>
    </citation>
    <scope>NUCLEOTIDE SEQUENCE</scope>
    <source>
        <strain evidence="1">KA19-0412C</strain>
    </source>
</reference>
<protein>
    <submittedName>
        <fullName evidence="1">Uncharacterized protein</fullName>
    </submittedName>
</protein>
<evidence type="ECO:0000313" key="1">
    <source>
        <dbReference type="EMBL" id="KAH6603168.1"/>
    </source>
</evidence>
<dbReference type="Proteomes" id="UP000827724">
    <property type="component" value="Unassembled WGS sequence"/>
</dbReference>
<proteinExistence type="predicted"/>
<comment type="caution">
    <text evidence="1">The sequence shown here is derived from an EMBL/GenBank/DDBJ whole genome shotgun (WGS) entry which is preliminary data.</text>
</comment>
<organism evidence="1 2">
    <name type="scientific">Trichoderma cornu-damae</name>
    <dbReference type="NCBI Taxonomy" id="654480"/>
    <lineage>
        <taxon>Eukaryota</taxon>
        <taxon>Fungi</taxon>
        <taxon>Dikarya</taxon>
        <taxon>Ascomycota</taxon>
        <taxon>Pezizomycotina</taxon>
        <taxon>Sordariomycetes</taxon>
        <taxon>Hypocreomycetidae</taxon>
        <taxon>Hypocreales</taxon>
        <taxon>Hypocreaceae</taxon>
        <taxon>Trichoderma</taxon>
    </lineage>
</organism>
<evidence type="ECO:0000313" key="2">
    <source>
        <dbReference type="Proteomes" id="UP000827724"/>
    </source>
</evidence>